<evidence type="ECO:0000256" key="6">
    <source>
        <dbReference type="ARBA" id="ARBA00023295"/>
    </source>
</evidence>
<evidence type="ECO:0000256" key="2">
    <source>
        <dbReference type="ARBA" id="ARBA00008834"/>
    </source>
</evidence>
<dbReference type="EMBL" id="JAMYWD010000012">
    <property type="protein sequence ID" value="KAJ4953390.1"/>
    <property type="molecule type" value="Genomic_DNA"/>
</dbReference>
<evidence type="ECO:0000256" key="10">
    <source>
        <dbReference type="SAM" id="SignalP"/>
    </source>
</evidence>
<dbReference type="InterPro" id="IPR000743">
    <property type="entry name" value="Glyco_hydro_28"/>
</dbReference>
<accession>A0A9Q0JWS0</accession>
<gene>
    <name evidence="11" type="ORF">NE237_030222</name>
</gene>
<evidence type="ECO:0000256" key="5">
    <source>
        <dbReference type="ARBA" id="ARBA00022801"/>
    </source>
</evidence>
<dbReference type="GO" id="GO:0005975">
    <property type="term" value="P:carbohydrate metabolic process"/>
    <property type="evidence" value="ECO:0007669"/>
    <property type="project" value="InterPro"/>
</dbReference>
<dbReference type="FunFam" id="2.160.20.10:FF:000004">
    <property type="entry name" value="Pectin lyase-like superfamily protein"/>
    <property type="match status" value="1"/>
</dbReference>
<dbReference type="PROSITE" id="PS00502">
    <property type="entry name" value="POLYGALACTURONASE"/>
    <property type="match status" value="1"/>
</dbReference>
<comment type="caution">
    <text evidence="11">The sequence shown here is derived from an EMBL/GenBank/DDBJ whole genome shotgun (WGS) entry which is preliminary data.</text>
</comment>
<evidence type="ECO:0000256" key="9">
    <source>
        <dbReference type="RuleBase" id="RU361169"/>
    </source>
</evidence>
<keyword evidence="7" id="KW-0961">Cell wall biogenesis/degradation</keyword>
<evidence type="ECO:0000256" key="7">
    <source>
        <dbReference type="ARBA" id="ARBA00023316"/>
    </source>
</evidence>
<evidence type="ECO:0000256" key="8">
    <source>
        <dbReference type="PROSITE-ProRule" id="PRU10052"/>
    </source>
</evidence>
<comment type="similarity">
    <text evidence="2 9">Belongs to the glycosyl hydrolase 28 family.</text>
</comment>
<evidence type="ECO:0008006" key="13">
    <source>
        <dbReference type="Google" id="ProtNLM"/>
    </source>
</evidence>
<dbReference type="SMART" id="SM00710">
    <property type="entry name" value="PbH1"/>
    <property type="match status" value="4"/>
</dbReference>
<dbReference type="SUPFAM" id="SSF51126">
    <property type="entry name" value="Pectin lyase-like"/>
    <property type="match status" value="1"/>
</dbReference>
<dbReference type="AlphaFoldDB" id="A0A9Q0JWS0"/>
<keyword evidence="6 9" id="KW-0326">Glycosidase</keyword>
<evidence type="ECO:0000256" key="1">
    <source>
        <dbReference type="ARBA" id="ARBA00004191"/>
    </source>
</evidence>
<dbReference type="PANTHER" id="PTHR31375">
    <property type="match status" value="1"/>
</dbReference>
<reference evidence="11" key="1">
    <citation type="journal article" date="2023" name="Plant J.">
        <title>The genome of the king protea, Protea cynaroides.</title>
        <authorList>
            <person name="Chang J."/>
            <person name="Duong T.A."/>
            <person name="Schoeman C."/>
            <person name="Ma X."/>
            <person name="Roodt D."/>
            <person name="Barker N."/>
            <person name="Li Z."/>
            <person name="Van de Peer Y."/>
            <person name="Mizrachi E."/>
        </authorList>
    </citation>
    <scope>NUCLEOTIDE SEQUENCE</scope>
    <source>
        <tissue evidence="11">Young leaves</tissue>
    </source>
</reference>
<keyword evidence="4" id="KW-0964">Secreted</keyword>
<name>A0A9Q0JWS0_9MAGN</name>
<comment type="subcellular location">
    <subcellularLocation>
        <location evidence="1">Secreted</location>
        <location evidence="1">Cell wall</location>
    </subcellularLocation>
</comment>
<proteinExistence type="inferred from homology"/>
<feature type="signal peptide" evidence="10">
    <location>
        <begin position="1"/>
        <end position="24"/>
    </location>
</feature>
<dbReference type="InterPro" id="IPR006626">
    <property type="entry name" value="PbH1"/>
</dbReference>
<dbReference type="InterPro" id="IPR012334">
    <property type="entry name" value="Pectin_lyas_fold"/>
</dbReference>
<dbReference type="GO" id="GO:0004650">
    <property type="term" value="F:polygalacturonase activity"/>
    <property type="evidence" value="ECO:0007669"/>
    <property type="project" value="InterPro"/>
</dbReference>
<evidence type="ECO:0000313" key="11">
    <source>
        <dbReference type="EMBL" id="KAJ4953390.1"/>
    </source>
</evidence>
<dbReference type="InterPro" id="IPR011050">
    <property type="entry name" value="Pectin_lyase_fold/virulence"/>
</dbReference>
<evidence type="ECO:0000256" key="4">
    <source>
        <dbReference type="ARBA" id="ARBA00022525"/>
    </source>
</evidence>
<sequence length="394" mass="42564">MKISPLPAFFIITFLLFLSSPLNAATINIMNLGARGDGKTDVRQQFLAAWAIACKSSEPTTIYVPPKRFFISPIVFQGPCKKTSKITFQIEGILIAPQYKNMPSTSANWLLFYGVSGVSVVGGYLDGQGTSLWACKAASTNCPTGAVSLAFYNSKDISVKNLRSINAKLVHILVHSSQDAEIQGVRIDAPGDSPNTDGVHVQNSINVRVLNMIIKTGDDCISIGPGTRNLWIQGVTCGPGHGISIGSLGKELKEEGVQNVMVKNVAFYGTQNGLRIKTWARPSNGFVKGMVFTQVLMKNVQNPIIIDQNYCPHNKGCPNQNSGIQISGVTYKNIIGTSATQIAMKFDCSPTNPCKSISLQNIKLTTVYKYQTVKSSCNNVHGTIHGLVFPLSCL</sequence>
<dbReference type="Pfam" id="PF00295">
    <property type="entry name" value="Glyco_hydro_28"/>
    <property type="match status" value="1"/>
</dbReference>
<evidence type="ECO:0000313" key="12">
    <source>
        <dbReference type="Proteomes" id="UP001141806"/>
    </source>
</evidence>
<dbReference type="GO" id="GO:0071555">
    <property type="term" value="P:cell wall organization"/>
    <property type="evidence" value="ECO:0007669"/>
    <property type="project" value="UniProtKB-KW"/>
</dbReference>
<organism evidence="11 12">
    <name type="scientific">Protea cynaroides</name>
    <dbReference type="NCBI Taxonomy" id="273540"/>
    <lineage>
        <taxon>Eukaryota</taxon>
        <taxon>Viridiplantae</taxon>
        <taxon>Streptophyta</taxon>
        <taxon>Embryophyta</taxon>
        <taxon>Tracheophyta</taxon>
        <taxon>Spermatophyta</taxon>
        <taxon>Magnoliopsida</taxon>
        <taxon>Proteales</taxon>
        <taxon>Proteaceae</taxon>
        <taxon>Protea</taxon>
    </lineage>
</organism>
<evidence type="ECO:0000256" key="3">
    <source>
        <dbReference type="ARBA" id="ARBA00022512"/>
    </source>
</evidence>
<dbReference type="OrthoDB" id="187139at2759"/>
<keyword evidence="5 9" id="KW-0378">Hydrolase</keyword>
<protein>
    <recommendedName>
        <fullName evidence="13">Polygalacturonase</fullName>
    </recommendedName>
</protein>
<feature type="active site" evidence="8">
    <location>
        <position position="241"/>
    </location>
</feature>
<keyword evidence="12" id="KW-1185">Reference proteome</keyword>
<keyword evidence="10" id="KW-0732">Signal</keyword>
<keyword evidence="3" id="KW-0134">Cell wall</keyword>
<dbReference type="Gene3D" id="2.160.20.10">
    <property type="entry name" value="Single-stranded right-handed beta-helix, Pectin lyase-like"/>
    <property type="match status" value="1"/>
</dbReference>
<feature type="chain" id="PRO_5040295829" description="Polygalacturonase" evidence="10">
    <location>
        <begin position="25"/>
        <end position="394"/>
    </location>
</feature>
<dbReference type="Proteomes" id="UP001141806">
    <property type="component" value="Unassembled WGS sequence"/>
</dbReference>